<dbReference type="InterPro" id="IPR029006">
    <property type="entry name" value="ADF-H/Gelsolin-like_dom_sf"/>
</dbReference>
<evidence type="ECO:0000313" key="7">
    <source>
        <dbReference type="EnsemblMetazoa" id="CapteP150579"/>
    </source>
</evidence>
<dbReference type="CDD" id="cd11292">
    <property type="entry name" value="gelsolin_S3_like"/>
    <property type="match status" value="1"/>
</dbReference>
<dbReference type="CDD" id="cd11290">
    <property type="entry name" value="gelsolin_S1_like"/>
    <property type="match status" value="1"/>
</dbReference>
<keyword evidence="3" id="KW-0677">Repeat</keyword>
<dbReference type="InterPro" id="IPR036180">
    <property type="entry name" value="Gelsolin-like_dom_sf"/>
</dbReference>
<evidence type="ECO:0000313" key="6">
    <source>
        <dbReference type="EMBL" id="ELU07215.1"/>
    </source>
</evidence>
<dbReference type="GO" id="GO:0005737">
    <property type="term" value="C:cytoplasm"/>
    <property type="evidence" value="ECO:0007669"/>
    <property type="project" value="TreeGrafter"/>
</dbReference>
<evidence type="ECO:0000256" key="3">
    <source>
        <dbReference type="ARBA" id="ARBA00022737"/>
    </source>
</evidence>
<dbReference type="InterPro" id="IPR007123">
    <property type="entry name" value="Gelsolin-like_dom"/>
</dbReference>
<evidence type="ECO:0000259" key="5">
    <source>
        <dbReference type="PROSITE" id="PS51089"/>
    </source>
</evidence>
<dbReference type="CDD" id="cd11291">
    <property type="entry name" value="gelsolin_S6_like"/>
    <property type="match status" value="1"/>
</dbReference>
<dbReference type="Gene3D" id="3.40.20.10">
    <property type="entry name" value="Severin"/>
    <property type="match status" value="6"/>
</dbReference>
<dbReference type="GO" id="GO:0051014">
    <property type="term" value="P:actin filament severing"/>
    <property type="evidence" value="ECO:0007669"/>
    <property type="project" value="TreeGrafter"/>
</dbReference>
<dbReference type="STRING" id="283909.R7ULW4"/>
<dbReference type="GO" id="GO:0005546">
    <property type="term" value="F:phosphatidylinositol-4,5-bisphosphate binding"/>
    <property type="evidence" value="ECO:0007669"/>
    <property type="project" value="TreeGrafter"/>
</dbReference>
<evidence type="ECO:0000313" key="8">
    <source>
        <dbReference type="Proteomes" id="UP000014760"/>
    </source>
</evidence>
<dbReference type="CDD" id="cd11293">
    <property type="entry name" value="gelsolin_S4_like"/>
    <property type="match status" value="1"/>
</dbReference>
<keyword evidence="8" id="KW-1185">Reference proteome</keyword>
<dbReference type="OrthoDB" id="6375767at2759"/>
<dbReference type="EnsemblMetazoa" id="CapteT150579">
    <property type="protein sequence ID" value="CapteP150579"/>
    <property type="gene ID" value="CapteG150579"/>
</dbReference>
<keyword evidence="4" id="KW-0009">Actin-binding</keyword>
<dbReference type="PROSITE" id="PS51089">
    <property type="entry name" value="HP"/>
    <property type="match status" value="1"/>
</dbReference>
<accession>R7ULW4</accession>
<dbReference type="SUPFAM" id="SSF55753">
    <property type="entry name" value="Actin depolymerizing proteins"/>
    <property type="match status" value="5"/>
</dbReference>
<dbReference type="FunCoup" id="R7ULW4">
    <property type="interactions" value="28"/>
</dbReference>
<dbReference type="SUPFAM" id="SSF47050">
    <property type="entry name" value="VHP, Villin headpiece domain"/>
    <property type="match status" value="1"/>
</dbReference>
<evidence type="ECO:0000256" key="4">
    <source>
        <dbReference type="ARBA" id="ARBA00023203"/>
    </source>
</evidence>
<name>R7ULW4_CAPTE</name>
<dbReference type="Pfam" id="PF02209">
    <property type="entry name" value="VHP"/>
    <property type="match status" value="1"/>
</dbReference>
<dbReference type="PRINTS" id="PR00597">
    <property type="entry name" value="GELSOLIN"/>
</dbReference>
<dbReference type="GO" id="GO:0008154">
    <property type="term" value="P:actin polymerization or depolymerization"/>
    <property type="evidence" value="ECO:0007669"/>
    <property type="project" value="TreeGrafter"/>
</dbReference>
<dbReference type="SMART" id="SM00153">
    <property type="entry name" value="VHP"/>
    <property type="match status" value="1"/>
</dbReference>
<dbReference type="SMART" id="SM00262">
    <property type="entry name" value="GEL"/>
    <property type="match status" value="6"/>
</dbReference>
<evidence type="ECO:0000256" key="1">
    <source>
        <dbReference type="ARBA" id="ARBA00008418"/>
    </source>
</evidence>
<dbReference type="PANTHER" id="PTHR11977:SF57">
    <property type="entry name" value="VILLIN-LIKE PROTEIN QUAIL"/>
    <property type="match status" value="1"/>
</dbReference>
<dbReference type="FunFam" id="3.40.20.10:FF:000001">
    <property type="entry name" value="Gelsolin"/>
    <property type="match status" value="1"/>
</dbReference>
<dbReference type="GO" id="GO:0015629">
    <property type="term" value="C:actin cytoskeleton"/>
    <property type="evidence" value="ECO:0007669"/>
    <property type="project" value="TreeGrafter"/>
</dbReference>
<dbReference type="EMBL" id="KB300094">
    <property type="protein sequence ID" value="ELU07215.1"/>
    <property type="molecule type" value="Genomic_DNA"/>
</dbReference>
<protein>
    <recommendedName>
        <fullName evidence="5">HP domain-containing protein</fullName>
    </recommendedName>
</protein>
<dbReference type="PANTHER" id="PTHR11977">
    <property type="entry name" value="VILLIN"/>
    <property type="match status" value="1"/>
</dbReference>
<dbReference type="Proteomes" id="UP000014760">
    <property type="component" value="Unassembled WGS sequence"/>
</dbReference>
<dbReference type="GO" id="GO:0051015">
    <property type="term" value="F:actin filament binding"/>
    <property type="evidence" value="ECO:0007669"/>
    <property type="project" value="InterPro"/>
</dbReference>
<dbReference type="AlphaFoldDB" id="R7ULW4"/>
<dbReference type="GO" id="GO:0051016">
    <property type="term" value="P:barbed-end actin filament capping"/>
    <property type="evidence" value="ECO:0007669"/>
    <property type="project" value="TreeGrafter"/>
</dbReference>
<reference evidence="7" key="3">
    <citation type="submission" date="2015-06" db="UniProtKB">
        <authorList>
            <consortium name="EnsemblMetazoa"/>
        </authorList>
    </citation>
    <scope>IDENTIFICATION</scope>
</reference>
<proteinExistence type="inferred from homology"/>
<dbReference type="HOGENOM" id="CLU_002568_3_1_1"/>
<sequence>MPDREVDPAFKVVPRNAPCFLMWRIEDFKPVPVPKDQYGNLYDGDSYLILCVKDASGSLEARIHFWLGEKTTQDESGAAAIKAVELDDYLGGFPVQHREVQGKESKTFLNYFKKKGGIKYLPGGAASGFNHVDHTIRKRLMQVKGKNCPRIREVAISWDAMNKGDAYILDIGEAFFVWNGNECSRTERIKAMDYARKLRDDRGKGDLIVVEDGEETPSQMGEEEFKLFDENLPIAQKGKVQPASKGGADDAYERKVGAQLKLWKCSDESSQLKVTEVASAPLDKAMLSTDDTFIIDNGEAGIWVWCGRKSSKKEKVEGMANASAFIKQRNYPSSVPVVKIHEKGEPSEFKALFRKWEKPKLPGQTKVVSNRIARTVQTKFDATTMHENPQIAKETGMVDDGQGTKKIYRIERKGNTYEMVELEKKHYGQLFGGDSYVILYTYLLNGKENYIIYFWLGKKSTIDERGVAAKKTVEIDDSLGGAAKQVRVVHGKEPNHFLAMFGGKLIIFEGGKAGWGQQGEDGPGDTYLLHVRGTNQYNTKAEQVLCNAESLNSNDVFVLFSKSAVYVWAGKGCTGDEREMAKQVAGISPRGYKMMIEGQEKEDFWTLLGGKAPYSSSPRLVEDNEERPARLFQCSNATGVFAVNEVVEFVQQDLVTDDVFILDAFDNVFVWIGDDARPEEKTMARDTALEYIETDPTGRDKDTPIYVIKQGYEAPDFTGFFGVWDRDLWSSGKSYEQMKKDLGDRNVGMERVRQALGASKSSSNGEASFSDISKYPYEVLSNKDDLPEGLDLANKEKHLSDEEFQCVFGMSYPKFYTLPGWKQQQMKKDKQLW</sequence>
<evidence type="ECO:0000256" key="2">
    <source>
        <dbReference type="ARBA" id="ARBA00022467"/>
    </source>
</evidence>
<dbReference type="CDD" id="cd11288">
    <property type="entry name" value="gelsolin_S5_like"/>
    <property type="match status" value="1"/>
</dbReference>
<dbReference type="SUPFAM" id="SSF82754">
    <property type="entry name" value="C-terminal, gelsolin-like domain of Sec23/24"/>
    <property type="match status" value="1"/>
</dbReference>
<dbReference type="FunFam" id="3.40.20.10:FF:000005">
    <property type="entry name" value="Gelsolin"/>
    <property type="match status" value="1"/>
</dbReference>
<comment type="similarity">
    <text evidence="1">Belongs to the villin/gelsolin family.</text>
</comment>
<dbReference type="OMA" id="FTIWRIE"/>
<reference evidence="6 8" key="2">
    <citation type="journal article" date="2013" name="Nature">
        <title>Insights into bilaterian evolution from three spiralian genomes.</title>
        <authorList>
            <person name="Simakov O."/>
            <person name="Marletaz F."/>
            <person name="Cho S.J."/>
            <person name="Edsinger-Gonzales E."/>
            <person name="Havlak P."/>
            <person name="Hellsten U."/>
            <person name="Kuo D.H."/>
            <person name="Larsson T."/>
            <person name="Lv J."/>
            <person name="Arendt D."/>
            <person name="Savage R."/>
            <person name="Osoegawa K."/>
            <person name="de Jong P."/>
            <person name="Grimwood J."/>
            <person name="Chapman J.A."/>
            <person name="Shapiro H."/>
            <person name="Aerts A."/>
            <person name="Otillar R.P."/>
            <person name="Terry A.Y."/>
            <person name="Boore J.L."/>
            <person name="Grigoriev I.V."/>
            <person name="Lindberg D.R."/>
            <person name="Seaver E.C."/>
            <person name="Weisblat D.A."/>
            <person name="Putnam N.H."/>
            <person name="Rokhsar D.S."/>
        </authorList>
    </citation>
    <scope>NUCLEOTIDE SEQUENCE</scope>
    <source>
        <strain evidence="6 8">I ESC-2004</strain>
    </source>
</reference>
<dbReference type="InterPro" id="IPR007122">
    <property type="entry name" value="Villin/Gelsolin"/>
</dbReference>
<dbReference type="InterPro" id="IPR036886">
    <property type="entry name" value="Villin_headpiece_dom_sf"/>
</dbReference>
<dbReference type="Gene3D" id="1.10.950.10">
    <property type="entry name" value="Villin headpiece domain"/>
    <property type="match status" value="1"/>
</dbReference>
<dbReference type="EMBL" id="AMQN01001140">
    <property type="status" value="NOT_ANNOTATED_CDS"/>
    <property type="molecule type" value="Genomic_DNA"/>
</dbReference>
<dbReference type="InterPro" id="IPR003128">
    <property type="entry name" value="Villin_headpiece"/>
</dbReference>
<organism evidence="6">
    <name type="scientific">Capitella teleta</name>
    <name type="common">Polychaete worm</name>
    <dbReference type="NCBI Taxonomy" id="283909"/>
    <lineage>
        <taxon>Eukaryota</taxon>
        <taxon>Metazoa</taxon>
        <taxon>Spiralia</taxon>
        <taxon>Lophotrochozoa</taxon>
        <taxon>Annelida</taxon>
        <taxon>Polychaeta</taxon>
        <taxon>Sedentaria</taxon>
        <taxon>Scolecida</taxon>
        <taxon>Capitellidae</taxon>
        <taxon>Capitella</taxon>
    </lineage>
</organism>
<keyword evidence="2" id="KW-0117">Actin capping</keyword>
<gene>
    <name evidence="6" type="ORF">CAPTEDRAFT_150579</name>
</gene>
<feature type="domain" description="HP" evidence="5">
    <location>
        <begin position="769"/>
        <end position="833"/>
    </location>
</feature>
<dbReference type="EMBL" id="AMQN01001139">
    <property type="status" value="NOT_ANNOTATED_CDS"/>
    <property type="molecule type" value="Genomic_DNA"/>
</dbReference>
<reference evidence="8" key="1">
    <citation type="submission" date="2012-12" db="EMBL/GenBank/DDBJ databases">
        <authorList>
            <person name="Hellsten U."/>
            <person name="Grimwood J."/>
            <person name="Chapman J.A."/>
            <person name="Shapiro H."/>
            <person name="Aerts A."/>
            <person name="Otillar R.P."/>
            <person name="Terry A.Y."/>
            <person name="Boore J.L."/>
            <person name="Simakov O."/>
            <person name="Marletaz F."/>
            <person name="Cho S.-J."/>
            <person name="Edsinger-Gonzales E."/>
            <person name="Havlak P."/>
            <person name="Kuo D.-H."/>
            <person name="Larsson T."/>
            <person name="Lv J."/>
            <person name="Arendt D."/>
            <person name="Savage R."/>
            <person name="Osoegawa K."/>
            <person name="de Jong P."/>
            <person name="Lindberg D.R."/>
            <person name="Seaver E.C."/>
            <person name="Weisblat D.A."/>
            <person name="Putnam N.H."/>
            <person name="Grigoriev I.V."/>
            <person name="Rokhsar D.S."/>
        </authorList>
    </citation>
    <scope>NUCLEOTIDE SEQUENCE</scope>
    <source>
        <strain evidence="8">I ESC-2004</strain>
    </source>
</reference>
<dbReference type="Pfam" id="PF00626">
    <property type="entry name" value="Gelsolin"/>
    <property type="match status" value="6"/>
</dbReference>